<evidence type="ECO:0000313" key="2">
    <source>
        <dbReference type="Proteomes" id="UP000789396"/>
    </source>
</evidence>
<organism evidence="1 2">
    <name type="scientific">Racocetra fulgida</name>
    <dbReference type="NCBI Taxonomy" id="60492"/>
    <lineage>
        <taxon>Eukaryota</taxon>
        <taxon>Fungi</taxon>
        <taxon>Fungi incertae sedis</taxon>
        <taxon>Mucoromycota</taxon>
        <taxon>Glomeromycotina</taxon>
        <taxon>Glomeromycetes</taxon>
        <taxon>Diversisporales</taxon>
        <taxon>Gigasporaceae</taxon>
        <taxon>Racocetra</taxon>
    </lineage>
</organism>
<gene>
    <name evidence="1" type="ORF">RFULGI_LOCUS12326</name>
</gene>
<accession>A0A9N9IFM8</accession>
<dbReference type="Proteomes" id="UP000789396">
    <property type="component" value="Unassembled WGS sequence"/>
</dbReference>
<comment type="caution">
    <text evidence="1">The sequence shown here is derived from an EMBL/GenBank/DDBJ whole genome shotgun (WGS) entry which is preliminary data.</text>
</comment>
<feature type="non-terminal residue" evidence="1">
    <location>
        <position position="147"/>
    </location>
</feature>
<name>A0A9N9IFM8_9GLOM</name>
<dbReference type="OrthoDB" id="2422122at2759"/>
<feature type="non-terminal residue" evidence="1">
    <location>
        <position position="1"/>
    </location>
</feature>
<dbReference type="AlphaFoldDB" id="A0A9N9IFM8"/>
<proteinExistence type="predicted"/>
<keyword evidence="2" id="KW-1185">Reference proteome</keyword>
<protein>
    <submittedName>
        <fullName evidence="1">12132_t:CDS:1</fullName>
    </submittedName>
</protein>
<dbReference type="EMBL" id="CAJVPZ010029198">
    <property type="protein sequence ID" value="CAG8733562.1"/>
    <property type="molecule type" value="Genomic_DNA"/>
</dbReference>
<reference evidence="1" key="1">
    <citation type="submission" date="2021-06" db="EMBL/GenBank/DDBJ databases">
        <authorList>
            <person name="Kallberg Y."/>
            <person name="Tangrot J."/>
            <person name="Rosling A."/>
        </authorList>
    </citation>
    <scope>NUCLEOTIDE SEQUENCE</scope>
    <source>
        <strain evidence="1">IN212</strain>
    </source>
</reference>
<sequence>IYSVICVDPYDTFTVYVPKNGGLWGACTGQTITHLGNYTYGKTPSTADHHGFRYALYPKNLTTITNSCGTNTTVCRFVTYYNHALPRNHYCVIVGNPNNVDYYLTMVYSFGGTSARRSINLHKRNVYERQLLDFDVAGPEILDKFQS</sequence>
<evidence type="ECO:0000313" key="1">
    <source>
        <dbReference type="EMBL" id="CAG8733562.1"/>
    </source>
</evidence>